<feature type="region of interest" description="Disordered" evidence="15">
    <location>
        <begin position="382"/>
        <end position="403"/>
    </location>
</feature>
<evidence type="ECO:0000259" key="17">
    <source>
        <dbReference type="PROSITE" id="PS51777"/>
    </source>
</evidence>
<evidence type="ECO:0000256" key="9">
    <source>
        <dbReference type="ARBA" id="ARBA00023212"/>
    </source>
</evidence>
<name>A0A7L0MXD0_9PASS</name>
<feature type="non-terminal residue" evidence="18">
    <location>
        <position position="403"/>
    </location>
</feature>
<keyword evidence="6" id="KW-0653">Protein transport</keyword>
<dbReference type="Gene3D" id="6.10.230.10">
    <property type="match status" value="1"/>
</dbReference>
<dbReference type="PROSITE" id="PS51776">
    <property type="entry name" value="RH1"/>
    <property type="match status" value="1"/>
</dbReference>
<keyword evidence="7 14" id="KW-0175">Coiled coil</keyword>
<dbReference type="Pfam" id="PF11461">
    <property type="entry name" value="RILP"/>
    <property type="match status" value="1"/>
</dbReference>
<keyword evidence="4" id="KW-0813">Transport</keyword>
<dbReference type="SUPFAM" id="SSF161256">
    <property type="entry name" value="RILP dimerisation region"/>
    <property type="match status" value="1"/>
</dbReference>
<dbReference type="GO" id="GO:0031267">
    <property type="term" value="F:small GTPase binding"/>
    <property type="evidence" value="ECO:0007669"/>
    <property type="project" value="TreeGrafter"/>
</dbReference>
<evidence type="ECO:0000256" key="14">
    <source>
        <dbReference type="SAM" id="Coils"/>
    </source>
</evidence>
<dbReference type="Pfam" id="PF09744">
    <property type="entry name" value="RH1"/>
    <property type="match status" value="1"/>
</dbReference>
<evidence type="ECO:0000313" key="19">
    <source>
        <dbReference type="Proteomes" id="UP000520463"/>
    </source>
</evidence>
<feature type="region of interest" description="Disordered" evidence="15">
    <location>
        <begin position="255"/>
        <end position="275"/>
    </location>
</feature>
<evidence type="ECO:0000256" key="15">
    <source>
        <dbReference type="SAM" id="MobiDB-lite"/>
    </source>
</evidence>
<dbReference type="PROSITE" id="PS51777">
    <property type="entry name" value="RH2"/>
    <property type="match status" value="1"/>
</dbReference>
<dbReference type="GO" id="GO:0060271">
    <property type="term" value="P:cilium assembly"/>
    <property type="evidence" value="ECO:0007669"/>
    <property type="project" value="TreeGrafter"/>
</dbReference>
<dbReference type="FunFam" id="1.20.58.1770:FF:000002">
    <property type="entry name" value="RILP-like protein 1 isoform X1"/>
    <property type="match status" value="1"/>
</dbReference>
<dbReference type="Gene3D" id="1.20.58.1770">
    <property type="match status" value="1"/>
</dbReference>
<feature type="domain" description="RH2" evidence="17">
    <location>
        <begin position="291"/>
        <end position="356"/>
    </location>
</feature>
<protein>
    <recommendedName>
        <fullName evidence="12">RILP-like protein 1</fullName>
    </recommendedName>
    <alternativeName>
        <fullName evidence="13">Rab-interacting lysosomal-like protein 1</fullName>
    </alternativeName>
</protein>
<comment type="similarity">
    <text evidence="11">Belongs to the RILPL family.</text>
</comment>
<dbReference type="OrthoDB" id="10069524at2759"/>
<feature type="region of interest" description="Disordered" evidence="15">
    <location>
        <begin position="326"/>
        <end position="352"/>
    </location>
</feature>
<dbReference type="GO" id="GO:0051959">
    <property type="term" value="F:dynein light intermediate chain binding"/>
    <property type="evidence" value="ECO:0007669"/>
    <property type="project" value="TreeGrafter"/>
</dbReference>
<evidence type="ECO:0000259" key="16">
    <source>
        <dbReference type="PROSITE" id="PS51776"/>
    </source>
</evidence>
<comment type="caution">
    <text evidence="18">The sequence shown here is derived from an EMBL/GenBank/DDBJ whole genome shotgun (WGS) entry which is preliminary data.</text>
</comment>
<feature type="coiled-coil region" evidence="14">
    <location>
        <begin position="74"/>
        <end position="254"/>
    </location>
</feature>
<accession>A0A7L0MXD0</accession>
<dbReference type="GO" id="GO:0005829">
    <property type="term" value="C:cytosol"/>
    <property type="evidence" value="ECO:0007669"/>
    <property type="project" value="UniProtKB-SubCell"/>
</dbReference>
<proteinExistence type="inferred from homology"/>
<keyword evidence="5" id="KW-0963">Cytoplasm</keyword>
<sequence>RAMDGGGAPPALEKNAAELTVMDVYDIASAVGQEFERVIDQHGCEAIARLMPKVVRVLEILEVLVSRNHINPEMEELRLELDRLRLERMDRIEKERKHQKELELVEDVWRGEAQDLLTQIAQLQEENKQLMTNLSHKDINFTEEEFQKHEGKFDTSNSRERQVMKKLKEVVDKQRDEIRAKDRELGLKNEDVEALQQQQNRLMKINHDLRHRITVVEAQGKALIEQKVELEAYLQTKEQEMGSLRAELGKLREKLQGEDSQESHNGQEVKAEPNHEECLSEAEKLAMDPNRPRFTLQELRDVLHERNELKSRVFLLQEELLYYKSEEMEEETRPPQPPPIIQSKPSTQPESGIKRLFSFFSRDKKRLQAAQRNVHFQGTFGEWSHSSRDDSYMEQGQEALQHL</sequence>
<dbReference type="GO" id="GO:0046983">
    <property type="term" value="F:protein dimerization activity"/>
    <property type="evidence" value="ECO:0007669"/>
    <property type="project" value="InterPro"/>
</dbReference>
<evidence type="ECO:0000256" key="11">
    <source>
        <dbReference type="ARBA" id="ARBA00038318"/>
    </source>
</evidence>
<feature type="domain" description="RH1" evidence="16">
    <location>
        <begin position="7"/>
        <end position="94"/>
    </location>
</feature>
<dbReference type="Proteomes" id="UP000520463">
    <property type="component" value="Unassembled WGS sequence"/>
</dbReference>
<evidence type="ECO:0000256" key="8">
    <source>
        <dbReference type="ARBA" id="ARBA00023069"/>
    </source>
</evidence>
<evidence type="ECO:0000256" key="7">
    <source>
        <dbReference type="ARBA" id="ARBA00023054"/>
    </source>
</evidence>
<dbReference type="InterPro" id="IPR051241">
    <property type="entry name" value="DZIP_RILPL"/>
</dbReference>
<gene>
    <name evidence="18" type="primary">Rilpl1</name>
    <name evidence="18" type="ORF">FORRUF_R03086</name>
</gene>
<evidence type="ECO:0000256" key="1">
    <source>
        <dbReference type="ARBA" id="ARBA00004138"/>
    </source>
</evidence>
<dbReference type="GO" id="GO:0015031">
    <property type="term" value="P:protein transport"/>
    <property type="evidence" value="ECO:0007669"/>
    <property type="project" value="UniProtKB-KW"/>
</dbReference>
<keyword evidence="9" id="KW-0206">Cytoskeleton</keyword>
<dbReference type="AlphaFoldDB" id="A0A7L0MXD0"/>
<evidence type="ECO:0000256" key="6">
    <source>
        <dbReference type="ARBA" id="ARBA00022927"/>
    </source>
</evidence>
<evidence type="ECO:0000256" key="13">
    <source>
        <dbReference type="ARBA" id="ARBA00042424"/>
    </source>
</evidence>
<evidence type="ECO:0000256" key="3">
    <source>
        <dbReference type="ARBA" id="ARBA00004514"/>
    </source>
</evidence>
<comment type="subcellular location">
    <subcellularLocation>
        <location evidence="1">Cell projection</location>
        <location evidence="1">Cilium</location>
    </subcellularLocation>
    <subcellularLocation>
        <location evidence="2">Cytoplasm</location>
        <location evidence="2">Cytoskeleton</location>
        <location evidence="2">Microtubule organizing center</location>
        <location evidence="2">Centrosome</location>
    </subcellularLocation>
    <subcellularLocation>
        <location evidence="3">Cytoplasm</location>
        <location evidence="3">Cytosol</location>
    </subcellularLocation>
</comment>
<reference evidence="18 19" key="1">
    <citation type="submission" date="2019-09" db="EMBL/GenBank/DDBJ databases">
        <title>Bird 10,000 Genomes (B10K) Project - Family phase.</title>
        <authorList>
            <person name="Zhang G."/>
        </authorList>
    </citation>
    <scope>NUCLEOTIDE SEQUENCE [LARGE SCALE GENOMIC DNA]</scope>
    <source>
        <strain evidence="18">B10K-DU-001-43</strain>
        <tissue evidence="18">Muscle</tissue>
    </source>
</reference>
<dbReference type="InterPro" id="IPR034744">
    <property type="entry name" value="RH2"/>
</dbReference>
<evidence type="ECO:0000256" key="4">
    <source>
        <dbReference type="ARBA" id="ARBA00022448"/>
    </source>
</evidence>
<dbReference type="EMBL" id="VXAU01000197">
    <property type="protein sequence ID" value="NXK85814.1"/>
    <property type="molecule type" value="Genomic_DNA"/>
</dbReference>
<dbReference type="GO" id="GO:0005813">
    <property type="term" value="C:centrosome"/>
    <property type="evidence" value="ECO:0007669"/>
    <property type="project" value="UniProtKB-SubCell"/>
</dbReference>
<dbReference type="PANTHER" id="PTHR21502">
    <property type="entry name" value="ZINC FINGER PROTEIN DZIP1"/>
    <property type="match status" value="1"/>
</dbReference>
<dbReference type="CDD" id="cd14445">
    <property type="entry name" value="RILP-like"/>
    <property type="match status" value="1"/>
</dbReference>
<keyword evidence="10" id="KW-0966">Cell projection</keyword>
<evidence type="ECO:0000256" key="10">
    <source>
        <dbReference type="ARBA" id="ARBA00023273"/>
    </source>
</evidence>
<keyword evidence="19" id="KW-1185">Reference proteome</keyword>
<dbReference type="InterPro" id="IPR021563">
    <property type="entry name" value="RILP_dimer"/>
</dbReference>
<dbReference type="PANTHER" id="PTHR21502:SF6">
    <property type="entry name" value="RILP-LIKE PROTEIN 1"/>
    <property type="match status" value="1"/>
</dbReference>
<evidence type="ECO:0000313" key="18">
    <source>
        <dbReference type="EMBL" id="NXK85814.1"/>
    </source>
</evidence>
<organism evidence="18 19">
    <name type="scientific">Formicarius rufipectus</name>
    <dbReference type="NCBI Taxonomy" id="1118560"/>
    <lineage>
        <taxon>Eukaryota</taxon>
        <taxon>Metazoa</taxon>
        <taxon>Chordata</taxon>
        <taxon>Craniata</taxon>
        <taxon>Vertebrata</taxon>
        <taxon>Euteleostomi</taxon>
        <taxon>Archelosauria</taxon>
        <taxon>Archosauria</taxon>
        <taxon>Dinosauria</taxon>
        <taxon>Saurischia</taxon>
        <taxon>Theropoda</taxon>
        <taxon>Coelurosauria</taxon>
        <taxon>Aves</taxon>
        <taxon>Neognathae</taxon>
        <taxon>Neoaves</taxon>
        <taxon>Telluraves</taxon>
        <taxon>Australaves</taxon>
        <taxon>Passeriformes</taxon>
        <taxon>Formicariidae</taxon>
        <taxon>Formicarius</taxon>
    </lineage>
</organism>
<dbReference type="GO" id="GO:0036064">
    <property type="term" value="C:ciliary basal body"/>
    <property type="evidence" value="ECO:0007669"/>
    <property type="project" value="TreeGrafter"/>
</dbReference>
<evidence type="ECO:0000256" key="2">
    <source>
        <dbReference type="ARBA" id="ARBA00004300"/>
    </source>
</evidence>
<dbReference type="InterPro" id="IPR034743">
    <property type="entry name" value="RH1"/>
</dbReference>
<evidence type="ECO:0000256" key="12">
    <source>
        <dbReference type="ARBA" id="ARBA00040816"/>
    </source>
</evidence>
<keyword evidence="8" id="KW-0969">Cilium</keyword>
<evidence type="ECO:0000256" key="5">
    <source>
        <dbReference type="ARBA" id="ARBA00022490"/>
    </source>
</evidence>
<feature type="non-terminal residue" evidence="18">
    <location>
        <position position="1"/>
    </location>
</feature>